<evidence type="ECO:0000256" key="1">
    <source>
        <dbReference type="SAM" id="SignalP"/>
    </source>
</evidence>
<organism evidence="2 3">
    <name type="scientific">Absidia repens</name>
    <dbReference type="NCBI Taxonomy" id="90262"/>
    <lineage>
        <taxon>Eukaryota</taxon>
        <taxon>Fungi</taxon>
        <taxon>Fungi incertae sedis</taxon>
        <taxon>Mucoromycota</taxon>
        <taxon>Mucoromycotina</taxon>
        <taxon>Mucoromycetes</taxon>
        <taxon>Mucorales</taxon>
        <taxon>Cunninghamellaceae</taxon>
        <taxon>Absidia</taxon>
    </lineage>
</organism>
<dbReference type="EMBL" id="MCGE01000050">
    <property type="protein sequence ID" value="ORZ04519.1"/>
    <property type="molecule type" value="Genomic_DNA"/>
</dbReference>
<dbReference type="AlphaFoldDB" id="A0A1X2HXP0"/>
<dbReference type="Proteomes" id="UP000193560">
    <property type="component" value="Unassembled WGS sequence"/>
</dbReference>
<evidence type="ECO:0000313" key="3">
    <source>
        <dbReference type="Proteomes" id="UP000193560"/>
    </source>
</evidence>
<name>A0A1X2HXP0_9FUNG</name>
<protein>
    <submittedName>
        <fullName evidence="2">Uncharacterized protein</fullName>
    </submittedName>
</protein>
<reference evidence="2 3" key="1">
    <citation type="submission" date="2016-07" db="EMBL/GenBank/DDBJ databases">
        <title>Pervasive Adenine N6-methylation of Active Genes in Fungi.</title>
        <authorList>
            <consortium name="DOE Joint Genome Institute"/>
            <person name="Mondo S.J."/>
            <person name="Dannebaum R.O."/>
            <person name="Kuo R.C."/>
            <person name="Labutti K."/>
            <person name="Haridas S."/>
            <person name="Kuo A."/>
            <person name="Salamov A."/>
            <person name="Ahrendt S.R."/>
            <person name="Lipzen A."/>
            <person name="Sullivan W."/>
            <person name="Andreopoulos W.B."/>
            <person name="Clum A."/>
            <person name="Lindquist E."/>
            <person name="Daum C."/>
            <person name="Ramamoorthy G.K."/>
            <person name="Gryganskyi A."/>
            <person name="Culley D."/>
            <person name="Magnuson J.K."/>
            <person name="James T.Y."/>
            <person name="O'Malley M.A."/>
            <person name="Stajich J.E."/>
            <person name="Spatafora J.W."/>
            <person name="Visel A."/>
            <person name="Grigoriev I.V."/>
        </authorList>
    </citation>
    <scope>NUCLEOTIDE SEQUENCE [LARGE SCALE GENOMIC DNA]</scope>
    <source>
        <strain evidence="2 3">NRRL 1336</strain>
    </source>
</reference>
<gene>
    <name evidence="2" type="ORF">BCR42DRAFT_429203</name>
</gene>
<sequence length="79" mass="8515">MLFKFLLAIAMMICLVHTVSAGVCCSGFDTSCCGRCGDSPFIDGAECTLHGNPHDLKCGEGSCVVYNTENCDRDRGWKC</sequence>
<comment type="caution">
    <text evidence="2">The sequence shown here is derived from an EMBL/GenBank/DDBJ whole genome shotgun (WGS) entry which is preliminary data.</text>
</comment>
<feature type="signal peptide" evidence="1">
    <location>
        <begin position="1"/>
        <end position="21"/>
    </location>
</feature>
<keyword evidence="1" id="KW-0732">Signal</keyword>
<keyword evidence="3" id="KW-1185">Reference proteome</keyword>
<evidence type="ECO:0000313" key="2">
    <source>
        <dbReference type="EMBL" id="ORZ04519.1"/>
    </source>
</evidence>
<accession>A0A1X2HXP0</accession>
<feature type="chain" id="PRO_5012665344" evidence="1">
    <location>
        <begin position="22"/>
        <end position="79"/>
    </location>
</feature>
<proteinExistence type="predicted"/>